<evidence type="ECO:0000313" key="5">
    <source>
        <dbReference type="EMBL" id="CAF0801664.1"/>
    </source>
</evidence>
<proteinExistence type="predicted"/>
<feature type="compositionally biased region" description="Acidic residues" evidence="4">
    <location>
        <begin position="146"/>
        <end position="155"/>
    </location>
</feature>
<feature type="region of interest" description="Disordered" evidence="4">
    <location>
        <begin position="1"/>
        <end position="24"/>
    </location>
</feature>
<dbReference type="GO" id="GO:0070531">
    <property type="term" value="C:BRCA1-A complex"/>
    <property type="evidence" value="ECO:0007669"/>
    <property type="project" value="TreeGrafter"/>
</dbReference>
<protein>
    <recommendedName>
        <fullName evidence="7">NAD(+)--protein-arginine ADP-ribosyltransferase</fullName>
    </recommendedName>
</protein>
<organism evidence="5 6">
    <name type="scientific">Adineta ricciae</name>
    <name type="common">Rotifer</name>
    <dbReference type="NCBI Taxonomy" id="249248"/>
    <lineage>
        <taxon>Eukaryota</taxon>
        <taxon>Metazoa</taxon>
        <taxon>Spiralia</taxon>
        <taxon>Gnathifera</taxon>
        <taxon>Rotifera</taxon>
        <taxon>Eurotatoria</taxon>
        <taxon>Bdelloidea</taxon>
        <taxon>Adinetida</taxon>
        <taxon>Adinetidae</taxon>
        <taxon>Adineta</taxon>
    </lineage>
</organism>
<comment type="caution">
    <text evidence="5">The sequence shown here is derived from an EMBL/GenBank/DDBJ whole genome shotgun (WGS) entry which is preliminary data.</text>
</comment>
<evidence type="ECO:0000313" key="6">
    <source>
        <dbReference type="Proteomes" id="UP000663828"/>
    </source>
</evidence>
<dbReference type="Pfam" id="PF12796">
    <property type="entry name" value="Ank_2"/>
    <property type="match status" value="1"/>
</dbReference>
<evidence type="ECO:0000256" key="3">
    <source>
        <dbReference type="PROSITE-ProRule" id="PRU00023"/>
    </source>
</evidence>
<dbReference type="GO" id="GO:0004842">
    <property type="term" value="F:ubiquitin-protein transferase activity"/>
    <property type="evidence" value="ECO:0007669"/>
    <property type="project" value="TreeGrafter"/>
</dbReference>
<dbReference type="PANTHER" id="PTHR24171">
    <property type="entry name" value="ANKYRIN REPEAT DOMAIN-CONTAINING PROTEIN 39-RELATED"/>
    <property type="match status" value="1"/>
</dbReference>
<reference evidence="5" key="1">
    <citation type="submission" date="2021-02" db="EMBL/GenBank/DDBJ databases">
        <authorList>
            <person name="Nowell W R."/>
        </authorList>
    </citation>
    <scope>NUCLEOTIDE SEQUENCE</scope>
</reference>
<dbReference type="SMART" id="SM00248">
    <property type="entry name" value="ANK"/>
    <property type="match status" value="2"/>
</dbReference>
<dbReference type="PROSITE" id="PS50088">
    <property type="entry name" value="ANK_REPEAT"/>
    <property type="match status" value="1"/>
</dbReference>
<dbReference type="PROSITE" id="PS50297">
    <property type="entry name" value="ANK_REP_REGION"/>
    <property type="match status" value="1"/>
</dbReference>
<name>A0A813SX78_ADIRI</name>
<dbReference type="PANTHER" id="PTHR24171:SF8">
    <property type="entry name" value="BRCA1-ASSOCIATED RING DOMAIN PROTEIN 1"/>
    <property type="match status" value="1"/>
</dbReference>
<evidence type="ECO:0008006" key="7">
    <source>
        <dbReference type="Google" id="ProtNLM"/>
    </source>
</evidence>
<dbReference type="GO" id="GO:0031436">
    <property type="term" value="C:BRCA1-BARD1 complex"/>
    <property type="evidence" value="ECO:0007669"/>
    <property type="project" value="TreeGrafter"/>
</dbReference>
<accession>A0A813SX78</accession>
<keyword evidence="2 3" id="KW-0040">ANK repeat</keyword>
<keyword evidence="1" id="KW-0677">Repeat</keyword>
<feature type="region of interest" description="Disordered" evidence="4">
    <location>
        <begin position="143"/>
        <end position="177"/>
    </location>
</feature>
<dbReference type="InterPro" id="IPR002110">
    <property type="entry name" value="Ankyrin_rpt"/>
</dbReference>
<evidence type="ECO:0000256" key="4">
    <source>
        <dbReference type="SAM" id="MobiDB-lite"/>
    </source>
</evidence>
<evidence type="ECO:0000256" key="2">
    <source>
        <dbReference type="ARBA" id="ARBA00023043"/>
    </source>
</evidence>
<feature type="repeat" description="ANK" evidence="3">
    <location>
        <begin position="57"/>
        <end position="82"/>
    </location>
</feature>
<dbReference type="EMBL" id="CAJNOR010000112">
    <property type="protein sequence ID" value="CAF0801664.1"/>
    <property type="molecule type" value="Genomic_DNA"/>
</dbReference>
<dbReference type="Gene3D" id="1.25.40.20">
    <property type="entry name" value="Ankyrin repeat-containing domain"/>
    <property type="match status" value="1"/>
</dbReference>
<dbReference type="AlphaFoldDB" id="A0A813SX78"/>
<dbReference type="SUPFAM" id="SSF56399">
    <property type="entry name" value="ADP-ribosylation"/>
    <property type="match status" value="1"/>
</dbReference>
<evidence type="ECO:0000256" key="1">
    <source>
        <dbReference type="ARBA" id="ARBA00022737"/>
    </source>
</evidence>
<dbReference type="InterPro" id="IPR036770">
    <property type="entry name" value="Ankyrin_rpt-contain_sf"/>
</dbReference>
<gene>
    <name evidence="5" type="ORF">XAT740_LOCUS3005</name>
</gene>
<keyword evidence="6" id="KW-1185">Reference proteome</keyword>
<dbReference type="GO" id="GO:0085020">
    <property type="term" value="P:protein K6-linked ubiquitination"/>
    <property type="evidence" value="ECO:0007669"/>
    <property type="project" value="TreeGrafter"/>
</dbReference>
<dbReference type="Gene3D" id="3.90.176.10">
    <property type="entry name" value="Toxin ADP-ribosyltransferase, Chain A, domain 1"/>
    <property type="match status" value="1"/>
</dbReference>
<dbReference type="SUPFAM" id="SSF48403">
    <property type="entry name" value="Ankyrin repeat"/>
    <property type="match status" value="1"/>
</dbReference>
<dbReference type="Proteomes" id="UP000663828">
    <property type="component" value="Unassembled WGS sequence"/>
</dbReference>
<sequence length="464" mass="53717">MGLNSSKLRRNSSPTPPSANSITPLYEACRNGKEDEVRTLLLQYSLHDLNRAEPLYGGNTCLHVAAANGHENIVKLLLRHGSYRSASLNKHNQSAYDIAESNTESVRSLFLRQNNTKSTEKFSSRFYEENSSDCFDIVRVDRAESSDEDNGDDTDNEKSQKAPRTSSIQTYKNEDEKEHAIEYSASSKAMCQSRVGRFCINHLHSDEPLDHHTITKRLNHIVEQIHRNQFDDDVKISDLIEQYEEKPSSIELLLHLYTLETPFYHQLKEDCLPLALPIFIHLPRLKERYFKGRVYRGMHLTYEQLLGYQLAMETPGTLLQTRSFSSTSKDRLIAEQFAYETTKSTNQDLHVLLIFDFPEFCDQAINLSRVSPEIPCLSEYEDEEEVLILPWTLFEVTRVRKANNEDDFYTINLTNVIIPNKNLLSTFKWSWVELKKQFVKEKKLKFDCGFQKYKPPVTPNKLSI</sequence>
<feature type="compositionally biased region" description="Polar residues" evidence="4">
    <location>
        <begin position="162"/>
        <end position="171"/>
    </location>
</feature>